<evidence type="ECO:0000313" key="4">
    <source>
        <dbReference type="Proteomes" id="UP001202961"/>
    </source>
</evidence>
<dbReference type="Gene3D" id="1.25.40.10">
    <property type="entry name" value="Tetratricopeptide repeat domain"/>
    <property type="match status" value="1"/>
</dbReference>
<dbReference type="InterPro" id="IPR011990">
    <property type="entry name" value="TPR-like_helical_dom_sf"/>
</dbReference>
<keyword evidence="2" id="KW-0812">Transmembrane</keyword>
<gene>
    <name evidence="3" type="ORF">NB063_21745</name>
</gene>
<sequence>MNSERRHELQENELASALEKINQKIDPYSKPIAVAVAAGFIGLLGWGFYSSTQSEKRSDATYQLIEGSIRGDSEILATVAASYPNTPMAAWSRLYQGSQKMGAGLNALFTSRDEAEELLGEASSAYKEAISLSKDKLILSRANLGLARISESLGAIEEAIGYYESVMAAGESDAMVAEAKKRVELLSQSNATEFLAWFGEQDFSPADPSLPPALPSDQMLPDLPDLDFPEIETEETSETEEESAEPAAEMTEEEASTEETPAEESDAEETSVEETPAEETPAETAEMTESEASETEEPAEESAPESASGEESDADDSSAPSNS</sequence>
<dbReference type="Proteomes" id="UP001202961">
    <property type="component" value="Unassembled WGS sequence"/>
</dbReference>
<name>A0ABT0U8K4_9BACT</name>
<organism evidence="3 4">
    <name type="scientific">Aporhodopirellula aestuarii</name>
    <dbReference type="NCBI Taxonomy" id="2950107"/>
    <lineage>
        <taxon>Bacteria</taxon>
        <taxon>Pseudomonadati</taxon>
        <taxon>Planctomycetota</taxon>
        <taxon>Planctomycetia</taxon>
        <taxon>Pirellulales</taxon>
        <taxon>Pirellulaceae</taxon>
        <taxon>Aporhodopirellula</taxon>
    </lineage>
</organism>
<evidence type="ECO:0000256" key="1">
    <source>
        <dbReference type="SAM" id="MobiDB-lite"/>
    </source>
</evidence>
<accession>A0ABT0U8K4</accession>
<keyword evidence="4" id="KW-1185">Reference proteome</keyword>
<keyword evidence="2" id="KW-0472">Membrane</keyword>
<evidence type="ECO:0000256" key="2">
    <source>
        <dbReference type="SAM" id="Phobius"/>
    </source>
</evidence>
<protein>
    <submittedName>
        <fullName evidence="3">Tetratricopeptide repeat protein</fullName>
    </submittedName>
</protein>
<comment type="caution">
    <text evidence="3">The sequence shown here is derived from an EMBL/GenBank/DDBJ whole genome shotgun (WGS) entry which is preliminary data.</text>
</comment>
<evidence type="ECO:0000313" key="3">
    <source>
        <dbReference type="EMBL" id="MCM2373244.1"/>
    </source>
</evidence>
<proteinExistence type="predicted"/>
<feature type="region of interest" description="Disordered" evidence="1">
    <location>
        <begin position="206"/>
        <end position="323"/>
    </location>
</feature>
<dbReference type="RefSeq" id="WP_250930932.1">
    <property type="nucleotide sequence ID" value="NZ_JAMQBK010000060.1"/>
</dbReference>
<dbReference type="EMBL" id="JAMQBK010000060">
    <property type="protein sequence ID" value="MCM2373244.1"/>
    <property type="molecule type" value="Genomic_DNA"/>
</dbReference>
<keyword evidence="2" id="KW-1133">Transmembrane helix</keyword>
<reference evidence="3 4" key="1">
    <citation type="journal article" date="2022" name="Syst. Appl. Microbiol.">
        <title>Rhodopirellula aestuarii sp. nov., a novel member of the genus Rhodopirellula isolated from brackish sediments collected in the Tagus River estuary, Portugal.</title>
        <authorList>
            <person name="Vitorino I.R."/>
            <person name="Klimek D."/>
            <person name="Calusinska M."/>
            <person name="Lobo-da-Cunha A."/>
            <person name="Vasconcelos V."/>
            <person name="Lage O.M."/>
        </authorList>
    </citation>
    <scope>NUCLEOTIDE SEQUENCE [LARGE SCALE GENOMIC DNA]</scope>
    <source>
        <strain evidence="3 4">ICT_H3.1</strain>
    </source>
</reference>
<feature type="transmembrane region" description="Helical" evidence="2">
    <location>
        <begin position="32"/>
        <end position="49"/>
    </location>
</feature>
<feature type="compositionally biased region" description="Acidic residues" evidence="1">
    <location>
        <begin position="224"/>
        <end position="316"/>
    </location>
</feature>